<protein>
    <submittedName>
        <fullName evidence="8">Radical SAM protein</fullName>
    </submittedName>
</protein>
<dbReference type="InterPro" id="IPR006638">
    <property type="entry name" value="Elp3/MiaA/NifB-like_rSAM"/>
</dbReference>
<dbReference type="PANTHER" id="PTHR43409:SF7">
    <property type="entry name" value="BLL1977 PROTEIN"/>
    <property type="match status" value="1"/>
</dbReference>
<dbReference type="Gene3D" id="3.20.20.70">
    <property type="entry name" value="Aldolase class I"/>
    <property type="match status" value="1"/>
</dbReference>
<keyword evidence="3" id="KW-0479">Metal-binding</keyword>
<name>A0A9D1T3R0_9BACT</name>
<dbReference type="GO" id="GO:0031419">
    <property type="term" value="F:cobalamin binding"/>
    <property type="evidence" value="ECO:0007669"/>
    <property type="project" value="InterPro"/>
</dbReference>
<keyword evidence="5" id="KW-0411">Iron-sulfur</keyword>
<feature type="domain" description="Radical SAM core" evidence="7">
    <location>
        <begin position="177"/>
        <end position="408"/>
    </location>
</feature>
<evidence type="ECO:0000256" key="5">
    <source>
        <dbReference type="ARBA" id="ARBA00023014"/>
    </source>
</evidence>
<evidence type="ECO:0000259" key="6">
    <source>
        <dbReference type="PROSITE" id="PS51332"/>
    </source>
</evidence>
<dbReference type="PROSITE" id="PS51332">
    <property type="entry name" value="B12_BINDING"/>
    <property type="match status" value="1"/>
</dbReference>
<organism evidence="8 9">
    <name type="scientific">Candidatus Spyradenecus faecavium</name>
    <dbReference type="NCBI Taxonomy" id="2840947"/>
    <lineage>
        <taxon>Bacteria</taxon>
        <taxon>Pseudomonadati</taxon>
        <taxon>Lentisphaerota</taxon>
        <taxon>Lentisphaeria</taxon>
        <taxon>Lentisphaerales</taxon>
        <taxon>Lentisphaeraceae</taxon>
        <taxon>Lentisphaeraceae incertae sedis</taxon>
        <taxon>Candidatus Spyradenecus</taxon>
    </lineage>
</organism>
<dbReference type="SMART" id="SM00729">
    <property type="entry name" value="Elp3"/>
    <property type="match status" value="1"/>
</dbReference>
<dbReference type="InterPro" id="IPR007197">
    <property type="entry name" value="rSAM"/>
</dbReference>
<evidence type="ECO:0000256" key="1">
    <source>
        <dbReference type="ARBA" id="ARBA00001966"/>
    </source>
</evidence>
<keyword evidence="4" id="KW-0408">Iron</keyword>
<dbReference type="InterPro" id="IPR013785">
    <property type="entry name" value="Aldolase_TIM"/>
</dbReference>
<evidence type="ECO:0000256" key="2">
    <source>
        <dbReference type="ARBA" id="ARBA00022691"/>
    </source>
</evidence>
<sequence length="453" mass="51085">MRIAICYPPIPSPKGTPLLSQNRQFQWFHRPTAIYPVVPASAATLLRAHGHDVLWLDGIARGLTPEACWRELEAWGPDAVFLETKTPVVKFHWAWVRELKRRLPRCQALIAGDHVTAFPEETRRNAPVDAALMGGDYDFALLSWAEGRDVPVDLAALPQIDRALTRWRDYATRNGNFLRTPGAYLMSARDCWYARCAFCSWAALYPTCRTRPVAHVLDEISGLLDLGAREIMDDAGSQPVGDWLRAFCEGLLSRGYARRLRLDCNQRFGTLRLEDYRLMRRAGYRMVLFGLESANQATLDRLNKGIDVGQIRQGARDAAQAGLHVHLTLMLGYPWETLEDARRTVALGRELLRRGHAHTLQATWLVPYPGTPLFRDLRAAGDLLTEDWDAYDMRAPVMRCPLSHAQINALVSQAYRAHLQPRPLLHAAARALANPAHLLKSAAALLSHLRDFR</sequence>
<proteinExistence type="predicted"/>
<dbReference type="Proteomes" id="UP000886845">
    <property type="component" value="Unassembled WGS sequence"/>
</dbReference>
<gene>
    <name evidence="8" type="ORF">IAC79_05530</name>
</gene>
<comment type="caution">
    <text evidence="8">The sequence shown here is derived from an EMBL/GenBank/DDBJ whole genome shotgun (WGS) entry which is preliminary data.</text>
</comment>
<evidence type="ECO:0000313" key="8">
    <source>
        <dbReference type="EMBL" id="HIV09553.1"/>
    </source>
</evidence>
<dbReference type="GO" id="GO:0003824">
    <property type="term" value="F:catalytic activity"/>
    <property type="evidence" value="ECO:0007669"/>
    <property type="project" value="InterPro"/>
</dbReference>
<dbReference type="CDD" id="cd01335">
    <property type="entry name" value="Radical_SAM"/>
    <property type="match status" value="1"/>
</dbReference>
<dbReference type="PROSITE" id="PS51918">
    <property type="entry name" value="RADICAL_SAM"/>
    <property type="match status" value="1"/>
</dbReference>
<reference evidence="8" key="1">
    <citation type="submission" date="2020-10" db="EMBL/GenBank/DDBJ databases">
        <authorList>
            <person name="Gilroy R."/>
        </authorList>
    </citation>
    <scope>NUCLEOTIDE SEQUENCE</scope>
    <source>
        <strain evidence="8">35461</strain>
    </source>
</reference>
<reference evidence="8" key="2">
    <citation type="journal article" date="2021" name="PeerJ">
        <title>Extensive microbial diversity within the chicken gut microbiome revealed by metagenomics and culture.</title>
        <authorList>
            <person name="Gilroy R."/>
            <person name="Ravi A."/>
            <person name="Getino M."/>
            <person name="Pursley I."/>
            <person name="Horton D.L."/>
            <person name="Alikhan N.F."/>
            <person name="Baker D."/>
            <person name="Gharbi K."/>
            <person name="Hall N."/>
            <person name="Watson M."/>
            <person name="Adriaenssens E.M."/>
            <person name="Foster-Nyarko E."/>
            <person name="Jarju S."/>
            <person name="Secka A."/>
            <person name="Antonio M."/>
            <person name="Oren A."/>
            <person name="Chaudhuri R.R."/>
            <person name="La Ragione R."/>
            <person name="Hildebrand F."/>
            <person name="Pallen M.J."/>
        </authorList>
    </citation>
    <scope>NUCLEOTIDE SEQUENCE</scope>
    <source>
        <strain evidence="8">35461</strain>
    </source>
</reference>
<dbReference type="EMBL" id="DVOR01000177">
    <property type="protein sequence ID" value="HIV09553.1"/>
    <property type="molecule type" value="Genomic_DNA"/>
</dbReference>
<comment type="cofactor">
    <cofactor evidence="1">
        <name>[4Fe-4S] cluster</name>
        <dbReference type="ChEBI" id="CHEBI:49883"/>
    </cofactor>
</comment>
<dbReference type="InterPro" id="IPR051198">
    <property type="entry name" value="BchE-like"/>
</dbReference>
<dbReference type="GO" id="GO:0046872">
    <property type="term" value="F:metal ion binding"/>
    <property type="evidence" value="ECO:0007669"/>
    <property type="project" value="UniProtKB-KW"/>
</dbReference>
<dbReference type="PANTHER" id="PTHR43409">
    <property type="entry name" value="ANAEROBIC MAGNESIUM-PROTOPORPHYRIN IX MONOMETHYL ESTER CYCLASE-RELATED"/>
    <property type="match status" value="1"/>
</dbReference>
<dbReference type="Pfam" id="PF04055">
    <property type="entry name" value="Radical_SAM"/>
    <property type="match status" value="1"/>
</dbReference>
<dbReference type="InterPro" id="IPR058240">
    <property type="entry name" value="rSAM_sf"/>
</dbReference>
<dbReference type="SFLD" id="SFLDS00029">
    <property type="entry name" value="Radical_SAM"/>
    <property type="match status" value="1"/>
</dbReference>
<evidence type="ECO:0000256" key="3">
    <source>
        <dbReference type="ARBA" id="ARBA00022723"/>
    </source>
</evidence>
<evidence type="ECO:0000259" key="7">
    <source>
        <dbReference type="PROSITE" id="PS51918"/>
    </source>
</evidence>
<evidence type="ECO:0000256" key="4">
    <source>
        <dbReference type="ARBA" id="ARBA00023004"/>
    </source>
</evidence>
<feature type="domain" description="B12-binding" evidence="6">
    <location>
        <begin position="14"/>
        <end position="155"/>
    </location>
</feature>
<accession>A0A9D1T3R0</accession>
<dbReference type="AlphaFoldDB" id="A0A9D1T3R0"/>
<dbReference type="SUPFAM" id="SSF102114">
    <property type="entry name" value="Radical SAM enzymes"/>
    <property type="match status" value="1"/>
</dbReference>
<dbReference type="SFLD" id="SFLDG01082">
    <property type="entry name" value="B12-binding_domain_containing"/>
    <property type="match status" value="1"/>
</dbReference>
<evidence type="ECO:0000313" key="9">
    <source>
        <dbReference type="Proteomes" id="UP000886845"/>
    </source>
</evidence>
<dbReference type="GO" id="GO:0051536">
    <property type="term" value="F:iron-sulfur cluster binding"/>
    <property type="evidence" value="ECO:0007669"/>
    <property type="project" value="UniProtKB-KW"/>
</dbReference>
<dbReference type="InterPro" id="IPR006158">
    <property type="entry name" value="Cobalamin-bd"/>
</dbReference>
<keyword evidence="2" id="KW-0949">S-adenosyl-L-methionine</keyword>